<protein>
    <recommendedName>
        <fullName evidence="8">Major facilitator superfamily (MFS) profile domain-containing protein</fullName>
    </recommendedName>
</protein>
<dbReference type="GO" id="GO:0015798">
    <property type="term" value="P:myo-inositol transport"/>
    <property type="evidence" value="ECO:0007669"/>
    <property type="project" value="UniProtKB-ARBA"/>
</dbReference>
<dbReference type="PROSITE" id="PS50850">
    <property type="entry name" value="MFS"/>
    <property type="match status" value="1"/>
</dbReference>
<sequence>YAYRQVIAEKDAFGGQTLLRRMTDLLVVPRLRRATIASSWIVISQQFSGINIMAFYSSTIFEQAGYSARQCLLASMGFGLVMFVFAFPAVYMMDTFGRRNLLLITFPNMAWCLLASGLCFLIDQGSSARVPLIAFFIYLFTAMYGPGMGPLPSIYFSEAFPLSHREIGSAFTICVNNAVGSALTLTFPELLHKIGPTGAFCFYAGLNLLAFIVIFFLIPETKQRTLEELNYIFGVPTRRHAAYQVRTWLPWLVRRYILLQRNAELEPLYHLE</sequence>
<dbReference type="Pfam" id="PF00083">
    <property type="entry name" value="Sugar_tr"/>
    <property type="match status" value="1"/>
</dbReference>
<keyword evidence="3" id="KW-0813">Transport</keyword>
<evidence type="ECO:0000313" key="10">
    <source>
        <dbReference type="Proteomes" id="UP001224890"/>
    </source>
</evidence>
<dbReference type="InterPro" id="IPR036259">
    <property type="entry name" value="MFS_trans_sf"/>
</dbReference>
<comment type="similarity">
    <text evidence="2">Belongs to the major facilitator superfamily. Sugar transporter (TC 2.A.1.1) family.</text>
</comment>
<dbReference type="RefSeq" id="XP_060427173.1">
    <property type="nucleotide sequence ID" value="XM_060569666.1"/>
</dbReference>
<evidence type="ECO:0000313" key="9">
    <source>
        <dbReference type="EMBL" id="KAK1673170.1"/>
    </source>
</evidence>
<keyword evidence="10" id="KW-1185">Reference proteome</keyword>
<evidence type="ECO:0000256" key="1">
    <source>
        <dbReference type="ARBA" id="ARBA00004141"/>
    </source>
</evidence>
<dbReference type="Gene3D" id="1.20.1250.20">
    <property type="entry name" value="MFS general substrate transporter like domains"/>
    <property type="match status" value="1"/>
</dbReference>
<feature type="domain" description="Major facilitator superfamily (MFS) profile" evidence="8">
    <location>
        <begin position="1"/>
        <end position="222"/>
    </location>
</feature>
<dbReference type="SUPFAM" id="SSF103473">
    <property type="entry name" value="MFS general substrate transporter"/>
    <property type="match status" value="1"/>
</dbReference>
<evidence type="ECO:0000256" key="3">
    <source>
        <dbReference type="ARBA" id="ARBA00022448"/>
    </source>
</evidence>
<comment type="subcellular location">
    <subcellularLocation>
        <location evidence="1">Membrane</location>
        <topology evidence="1">Multi-pass membrane protein</topology>
    </subcellularLocation>
</comment>
<comment type="caution">
    <text evidence="9">The sequence shown here is derived from an EMBL/GenBank/DDBJ whole genome shotgun (WGS) entry which is preliminary data.</text>
</comment>
<evidence type="ECO:0000256" key="5">
    <source>
        <dbReference type="ARBA" id="ARBA00022989"/>
    </source>
</evidence>
<feature type="non-terminal residue" evidence="9">
    <location>
        <position position="1"/>
    </location>
</feature>
<feature type="transmembrane region" description="Helical" evidence="7">
    <location>
        <begin position="71"/>
        <end position="91"/>
    </location>
</feature>
<dbReference type="PANTHER" id="PTHR48020">
    <property type="entry name" value="PROTON MYO-INOSITOL COTRANSPORTER"/>
    <property type="match status" value="1"/>
</dbReference>
<keyword evidence="5 7" id="KW-1133">Transmembrane helix</keyword>
<dbReference type="Proteomes" id="UP001224890">
    <property type="component" value="Unassembled WGS sequence"/>
</dbReference>
<dbReference type="GO" id="GO:0015791">
    <property type="term" value="P:polyol transmembrane transport"/>
    <property type="evidence" value="ECO:0007669"/>
    <property type="project" value="UniProtKB-ARBA"/>
</dbReference>
<dbReference type="GeneID" id="85454192"/>
<dbReference type="EMBL" id="JAHMHR010000033">
    <property type="protein sequence ID" value="KAK1673170.1"/>
    <property type="molecule type" value="Genomic_DNA"/>
</dbReference>
<dbReference type="InterPro" id="IPR003663">
    <property type="entry name" value="Sugar/inositol_transpt"/>
</dbReference>
<dbReference type="AlphaFoldDB" id="A0AAJ0AFY0"/>
<feature type="transmembrane region" description="Helical" evidence="7">
    <location>
        <begin position="199"/>
        <end position="218"/>
    </location>
</feature>
<dbReference type="GO" id="GO:0022857">
    <property type="term" value="F:transmembrane transporter activity"/>
    <property type="evidence" value="ECO:0007669"/>
    <property type="project" value="InterPro"/>
</dbReference>
<accession>A0AAJ0AFY0</accession>
<keyword evidence="4 7" id="KW-0812">Transmembrane</keyword>
<organism evidence="9 10">
    <name type="scientific">Colletotrichum godetiae</name>
    <dbReference type="NCBI Taxonomy" id="1209918"/>
    <lineage>
        <taxon>Eukaryota</taxon>
        <taxon>Fungi</taxon>
        <taxon>Dikarya</taxon>
        <taxon>Ascomycota</taxon>
        <taxon>Pezizomycotina</taxon>
        <taxon>Sordariomycetes</taxon>
        <taxon>Hypocreomycetidae</taxon>
        <taxon>Glomerellales</taxon>
        <taxon>Glomerellaceae</taxon>
        <taxon>Colletotrichum</taxon>
        <taxon>Colletotrichum acutatum species complex</taxon>
    </lineage>
</organism>
<reference evidence="9" key="1">
    <citation type="submission" date="2021-06" db="EMBL/GenBank/DDBJ databases">
        <title>Comparative genomics, transcriptomics and evolutionary studies reveal genomic signatures of adaptation to plant cell wall in hemibiotrophic fungi.</title>
        <authorList>
            <consortium name="DOE Joint Genome Institute"/>
            <person name="Baroncelli R."/>
            <person name="Diaz J.F."/>
            <person name="Benocci T."/>
            <person name="Peng M."/>
            <person name="Battaglia E."/>
            <person name="Haridas S."/>
            <person name="Andreopoulos W."/>
            <person name="Labutti K."/>
            <person name="Pangilinan J."/>
            <person name="Floch G.L."/>
            <person name="Makela M.R."/>
            <person name="Henrissat B."/>
            <person name="Grigoriev I.V."/>
            <person name="Crouch J.A."/>
            <person name="De Vries R.P."/>
            <person name="Sukno S.A."/>
            <person name="Thon M.R."/>
        </authorList>
    </citation>
    <scope>NUCLEOTIDE SEQUENCE</scope>
    <source>
        <strain evidence="9">CBS 193.32</strain>
    </source>
</reference>
<dbReference type="PRINTS" id="PR00171">
    <property type="entry name" value="SUGRTRNSPORT"/>
</dbReference>
<evidence type="ECO:0000256" key="4">
    <source>
        <dbReference type="ARBA" id="ARBA00022692"/>
    </source>
</evidence>
<dbReference type="InterPro" id="IPR020846">
    <property type="entry name" value="MFS_dom"/>
</dbReference>
<feature type="transmembrane region" description="Helical" evidence="7">
    <location>
        <begin position="103"/>
        <end position="122"/>
    </location>
</feature>
<gene>
    <name evidence="9" type="ORF">BDP55DRAFT_557166</name>
</gene>
<evidence type="ECO:0000256" key="6">
    <source>
        <dbReference type="ARBA" id="ARBA00023136"/>
    </source>
</evidence>
<name>A0AAJ0AFY0_9PEZI</name>
<dbReference type="PANTHER" id="PTHR48020:SF4">
    <property type="entry name" value="SYMPORT, PUTATIVE (AFU_ORTHOLOGUE AFUA_3G11790)-RELATED"/>
    <property type="match status" value="1"/>
</dbReference>
<evidence type="ECO:0000259" key="8">
    <source>
        <dbReference type="PROSITE" id="PS50850"/>
    </source>
</evidence>
<keyword evidence="6 7" id="KW-0472">Membrane</keyword>
<feature type="transmembrane region" description="Helical" evidence="7">
    <location>
        <begin position="167"/>
        <end position="187"/>
    </location>
</feature>
<feature type="transmembrane region" description="Helical" evidence="7">
    <location>
        <begin position="129"/>
        <end position="147"/>
    </location>
</feature>
<dbReference type="InterPro" id="IPR050814">
    <property type="entry name" value="Myo-inositol_Transporter"/>
</dbReference>
<evidence type="ECO:0000256" key="2">
    <source>
        <dbReference type="ARBA" id="ARBA00010992"/>
    </source>
</evidence>
<proteinExistence type="inferred from homology"/>
<dbReference type="GO" id="GO:0016020">
    <property type="term" value="C:membrane"/>
    <property type="evidence" value="ECO:0007669"/>
    <property type="project" value="UniProtKB-SubCell"/>
</dbReference>
<evidence type="ECO:0000256" key="7">
    <source>
        <dbReference type="SAM" id="Phobius"/>
    </source>
</evidence>
<dbReference type="InterPro" id="IPR005828">
    <property type="entry name" value="MFS_sugar_transport-like"/>
</dbReference>